<gene>
    <name evidence="1" type="ORF">SDC9_129208</name>
</gene>
<accession>A0A645CYZ9</accession>
<evidence type="ECO:0000313" key="1">
    <source>
        <dbReference type="EMBL" id="MPM82147.1"/>
    </source>
</evidence>
<dbReference type="AlphaFoldDB" id="A0A645CYZ9"/>
<protein>
    <submittedName>
        <fullName evidence="1">Uncharacterized protein</fullName>
    </submittedName>
</protein>
<sequence>MALLRTISLCCIGRQQRLILLLDVLFHQPGDGSSDLALNHGNNLVMDFSLVSQLNLTLGRVDVEIDQGGIYIDEEIAIGKRPAGEQFPISVGNSLHQ</sequence>
<proteinExistence type="predicted"/>
<dbReference type="EMBL" id="VSSQ01031313">
    <property type="protein sequence ID" value="MPM82147.1"/>
    <property type="molecule type" value="Genomic_DNA"/>
</dbReference>
<reference evidence="1" key="1">
    <citation type="submission" date="2019-08" db="EMBL/GenBank/DDBJ databases">
        <authorList>
            <person name="Kucharzyk K."/>
            <person name="Murdoch R.W."/>
            <person name="Higgins S."/>
            <person name="Loffler F."/>
        </authorList>
    </citation>
    <scope>NUCLEOTIDE SEQUENCE</scope>
</reference>
<comment type="caution">
    <text evidence="1">The sequence shown here is derived from an EMBL/GenBank/DDBJ whole genome shotgun (WGS) entry which is preliminary data.</text>
</comment>
<name>A0A645CYZ9_9ZZZZ</name>
<organism evidence="1">
    <name type="scientific">bioreactor metagenome</name>
    <dbReference type="NCBI Taxonomy" id="1076179"/>
    <lineage>
        <taxon>unclassified sequences</taxon>
        <taxon>metagenomes</taxon>
        <taxon>ecological metagenomes</taxon>
    </lineage>
</organism>